<evidence type="ECO:0000313" key="3">
    <source>
        <dbReference type="Proteomes" id="UP000030008"/>
    </source>
</evidence>
<proteinExistence type="inferred from homology"/>
<sequence>MIRTIPEDFLIGTSSSAWQIEGVAGKSKEQKSWAELFYASAPEKWHNGIGPEKAADFYHRYKEDIHTMASLHMKAFRFTIQWARFMKDPIAGIVDEEAAAYYLDVIQTIRKEGMEPLISLEHWDLPAVLIERFNGWAGRETLDCYIIYVKEVLRRFADQVTWWFAFTEPNIPIDNGYMDAIWYPFTHDPKTAYQAHFHKILATSYAVACIEQYRSYGCRMGAMVHMTPVYAKSGEIQDVTAAWYADLFHVRLYLDPYLKGEFPAELLHQLKLHDCMFTYKEEDLQHIRAHRIAMLGIDYYFPIRVQARSHPYSGPFHPKQFYEPWIKENRKFNADRGWEVYEQAVYDIGMRLKNEYGNPDWLISENGIGIAHEERYRNEQGSIDDDYRIDFLSEHLRYALKAREAGCHCHGYLVWSYIDNVSAINAFKNRYGLLELDIETGKRIPKKSAYWFRDILAKKQLDD</sequence>
<dbReference type="InterPro" id="IPR017853">
    <property type="entry name" value="GH"/>
</dbReference>
<comment type="caution">
    <text evidence="2">The sequence shown here is derived from an EMBL/GenBank/DDBJ whole genome shotgun (WGS) entry which is preliminary data.</text>
</comment>
<dbReference type="GO" id="GO:0008422">
    <property type="term" value="F:beta-glucosidase activity"/>
    <property type="evidence" value="ECO:0007669"/>
    <property type="project" value="TreeGrafter"/>
</dbReference>
<reference evidence="2 3" key="1">
    <citation type="submission" date="2014-08" db="EMBL/GenBank/DDBJ databases">
        <title>Clostridium innocuum, an unnegligible vancomycin-resistant pathogen causing extra-intestinal infections.</title>
        <authorList>
            <person name="Feng Y."/>
            <person name="Chiu C.-H."/>
        </authorList>
    </citation>
    <scope>NUCLEOTIDE SEQUENCE [LARGE SCALE GENOMIC DNA]</scope>
    <source>
        <strain evidence="2 3">AN88</strain>
    </source>
</reference>
<dbReference type="GO" id="GO:0005829">
    <property type="term" value="C:cytosol"/>
    <property type="evidence" value="ECO:0007669"/>
    <property type="project" value="TreeGrafter"/>
</dbReference>
<dbReference type="Gene3D" id="3.20.20.80">
    <property type="entry name" value="Glycosidases"/>
    <property type="match status" value="1"/>
</dbReference>
<keyword evidence="2" id="KW-0378">Hydrolase</keyword>
<dbReference type="GO" id="GO:0016052">
    <property type="term" value="P:carbohydrate catabolic process"/>
    <property type="evidence" value="ECO:0007669"/>
    <property type="project" value="TreeGrafter"/>
</dbReference>
<dbReference type="AlphaFoldDB" id="A0A099I7M7"/>
<dbReference type="Proteomes" id="UP000030008">
    <property type="component" value="Unassembled WGS sequence"/>
</dbReference>
<name>A0A099I7M7_CLOIN</name>
<dbReference type="PANTHER" id="PTHR10353">
    <property type="entry name" value="GLYCOSYL HYDROLASE"/>
    <property type="match status" value="1"/>
</dbReference>
<organism evidence="2 3">
    <name type="scientific">Clostridium innocuum</name>
    <dbReference type="NCBI Taxonomy" id="1522"/>
    <lineage>
        <taxon>Bacteria</taxon>
        <taxon>Bacillati</taxon>
        <taxon>Bacillota</taxon>
        <taxon>Clostridia</taxon>
        <taxon>Eubacteriales</taxon>
        <taxon>Clostridiaceae</taxon>
        <taxon>Clostridium</taxon>
    </lineage>
</organism>
<dbReference type="EMBL" id="JQIF01000051">
    <property type="protein sequence ID" value="KGJ52868.1"/>
    <property type="molecule type" value="Genomic_DNA"/>
</dbReference>
<accession>A0A099I7M7</accession>
<comment type="similarity">
    <text evidence="1">Belongs to the glycosyl hydrolase 1 family.</text>
</comment>
<evidence type="ECO:0000256" key="1">
    <source>
        <dbReference type="RuleBase" id="RU003690"/>
    </source>
</evidence>
<evidence type="ECO:0000313" key="2">
    <source>
        <dbReference type="EMBL" id="KGJ52868.1"/>
    </source>
</evidence>
<dbReference type="PANTHER" id="PTHR10353:SF139">
    <property type="entry name" value="6-PHOSPHO-BETA-GLUCOSIDASE GMUD"/>
    <property type="match status" value="1"/>
</dbReference>
<gene>
    <name evidence="2" type="ORF">CIAN88_12415</name>
</gene>
<dbReference type="PRINTS" id="PR00131">
    <property type="entry name" value="GLHYDRLASE1"/>
</dbReference>
<protein>
    <submittedName>
        <fullName evidence="2">Glycosyl hydrolase family 1</fullName>
    </submittedName>
</protein>
<dbReference type="Pfam" id="PF00232">
    <property type="entry name" value="Glyco_hydro_1"/>
    <property type="match status" value="1"/>
</dbReference>
<dbReference type="RefSeq" id="WP_044905733.1">
    <property type="nucleotide sequence ID" value="NZ_JQIF01000051.1"/>
</dbReference>
<dbReference type="InterPro" id="IPR001360">
    <property type="entry name" value="Glyco_hydro_1"/>
</dbReference>
<dbReference type="SUPFAM" id="SSF51445">
    <property type="entry name" value="(Trans)glycosidases"/>
    <property type="match status" value="1"/>
</dbReference>